<dbReference type="Gene3D" id="2.30.110.10">
    <property type="entry name" value="Electron Transport, Fmn-binding Protein, Chain A"/>
    <property type="match status" value="1"/>
</dbReference>
<protein>
    <submittedName>
        <fullName evidence="4">Flavin reductase family protein</fullName>
        <ecNumber evidence="4">1.-.-.-</ecNumber>
    </submittedName>
</protein>
<sequence>MMAPTTVLEYKHENASAQDVAQQIEQQIAQQVAQQIDPQLRTRFVEAMGLNATSVNVITTAGKSGRFGLTVSAFNSVSADPPTLLVCINRRSPACGAILRNEKFAVNILNRAQRHISDTFAGRPTCGEAFDFSCCEWADGITGIPVIKDAVASFECQVEAVHDIGSHTVFIGRAVAVEKSDQQPLMYSRRGYSHLSP</sequence>
<dbReference type="PANTHER" id="PTHR30466">
    <property type="entry name" value="FLAVIN REDUCTASE"/>
    <property type="match status" value="1"/>
</dbReference>
<evidence type="ECO:0000313" key="4">
    <source>
        <dbReference type="EMBL" id="MFC3107661.1"/>
    </source>
</evidence>
<evidence type="ECO:0000256" key="1">
    <source>
        <dbReference type="ARBA" id="ARBA00023002"/>
    </source>
</evidence>
<dbReference type="InterPro" id="IPR050268">
    <property type="entry name" value="NADH-dep_flavin_reductase"/>
</dbReference>
<organism evidence="4 5">
    <name type="scientific">Undibacterium arcticum</name>
    <dbReference type="NCBI Taxonomy" id="1762892"/>
    <lineage>
        <taxon>Bacteria</taxon>
        <taxon>Pseudomonadati</taxon>
        <taxon>Pseudomonadota</taxon>
        <taxon>Betaproteobacteria</taxon>
        <taxon>Burkholderiales</taxon>
        <taxon>Oxalobacteraceae</taxon>
        <taxon>Undibacterium</taxon>
    </lineage>
</organism>
<feature type="coiled-coil region" evidence="2">
    <location>
        <begin position="7"/>
        <end position="34"/>
    </location>
</feature>
<evidence type="ECO:0000256" key="2">
    <source>
        <dbReference type="SAM" id="Coils"/>
    </source>
</evidence>
<evidence type="ECO:0000313" key="5">
    <source>
        <dbReference type="Proteomes" id="UP001595530"/>
    </source>
</evidence>
<gene>
    <name evidence="4" type="ORF">ACFOFO_06765</name>
</gene>
<dbReference type="SUPFAM" id="SSF50475">
    <property type="entry name" value="FMN-binding split barrel"/>
    <property type="match status" value="1"/>
</dbReference>
<keyword evidence="1 4" id="KW-0560">Oxidoreductase</keyword>
<keyword evidence="2" id="KW-0175">Coiled coil</keyword>
<dbReference type="EC" id="1.-.-.-" evidence="4"/>
<proteinExistence type="predicted"/>
<dbReference type="GO" id="GO:0016491">
    <property type="term" value="F:oxidoreductase activity"/>
    <property type="evidence" value="ECO:0007669"/>
    <property type="project" value="UniProtKB-KW"/>
</dbReference>
<dbReference type="EMBL" id="JBHRTP010000018">
    <property type="protein sequence ID" value="MFC3107661.1"/>
    <property type="molecule type" value="Genomic_DNA"/>
</dbReference>
<dbReference type="Pfam" id="PF01613">
    <property type="entry name" value="Flavin_Reduct"/>
    <property type="match status" value="1"/>
</dbReference>
<dbReference type="RefSeq" id="WP_390331210.1">
    <property type="nucleotide sequence ID" value="NZ_JBHRTP010000018.1"/>
</dbReference>
<feature type="domain" description="Flavin reductase like" evidence="3">
    <location>
        <begin position="48"/>
        <end position="194"/>
    </location>
</feature>
<comment type="caution">
    <text evidence="4">The sequence shown here is derived from an EMBL/GenBank/DDBJ whole genome shotgun (WGS) entry which is preliminary data.</text>
</comment>
<dbReference type="Proteomes" id="UP001595530">
    <property type="component" value="Unassembled WGS sequence"/>
</dbReference>
<name>A0ABV7F0A1_9BURK</name>
<keyword evidence="5" id="KW-1185">Reference proteome</keyword>
<dbReference type="SMART" id="SM00903">
    <property type="entry name" value="Flavin_Reduct"/>
    <property type="match status" value="1"/>
</dbReference>
<dbReference type="InterPro" id="IPR012349">
    <property type="entry name" value="Split_barrel_FMN-bd"/>
</dbReference>
<reference evidence="5" key="1">
    <citation type="journal article" date="2019" name="Int. J. Syst. Evol. Microbiol.">
        <title>The Global Catalogue of Microorganisms (GCM) 10K type strain sequencing project: providing services to taxonomists for standard genome sequencing and annotation.</title>
        <authorList>
            <consortium name="The Broad Institute Genomics Platform"/>
            <consortium name="The Broad Institute Genome Sequencing Center for Infectious Disease"/>
            <person name="Wu L."/>
            <person name="Ma J."/>
        </authorList>
    </citation>
    <scope>NUCLEOTIDE SEQUENCE [LARGE SCALE GENOMIC DNA]</scope>
    <source>
        <strain evidence="5">KCTC 42986</strain>
    </source>
</reference>
<dbReference type="PANTHER" id="PTHR30466:SF1">
    <property type="entry name" value="FMN REDUCTASE (NADH) RUTF"/>
    <property type="match status" value="1"/>
</dbReference>
<evidence type="ECO:0000259" key="3">
    <source>
        <dbReference type="SMART" id="SM00903"/>
    </source>
</evidence>
<dbReference type="InterPro" id="IPR002563">
    <property type="entry name" value="Flavin_Rdtase-like_dom"/>
</dbReference>
<accession>A0ABV7F0A1</accession>